<dbReference type="GO" id="GO:0003723">
    <property type="term" value="F:RNA binding"/>
    <property type="evidence" value="ECO:0007669"/>
    <property type="project" value="UniProtKB-UniRule"/>
</dbReference>
<comment type="caution">
    <text evidence="13">The sequence shown here is derived from an EMBL/GenBank/DDBJ whole genome shotgun (WGS) entry which is preliminary data.</text>
</comment>
<evidence type="ECO:0000256" key="3">
    <source>
        <dbReference type="ARBA" id="ARBA00022603"/>
    </source>
</evidence>
<dbReference type="EMBL" id="NCKU01006719">
    <property type="protein sequence ID" value="RWS03221.1"/>
    <property type="molecule type" value="Genomic_DNA"/>
</dbReference>
<evidence type="ECO:0000313" key="13">
    <source>
        <dbReference type="EMBL" id="RWS03221.1"/>
    </source>
</evidence>
<keyword evidence="8" id="KW-0496">Mitochondrion</keyword>
<feature type="non-terminal residue" evidence="13">
    <location>
        <position position="449"/>
    </location>
</feature>
<proteinExistence type="inferred from homology"/>
<keyword evidence="4 11" id="KW-0808">Transferase</keyword>
<dbReference type="Gene3D" id="3.40.50.150">
    <property type="entry name" value="Vaccinia Virus protein VP39"/>
    <property type="match status" value="1"/>
</dbReference>
<evidence type="ECO:0000256" key="10">
    <source>
        <dbReference type="ARBA" id="ARBA00049302"/>
    </source>
</evidence>
<gene>
    <name evidence="13" type="ORF">B4U79_03811</name>
</gene>
<comment type="similarity">
    <text evidence="11">Belongs to the class I-like SAM-binding methyltransferase superfamily. RsmB/NOP family.</text>
</comment>
<evidence type="ECO:0000256" key="2">
    <source>
        <dbReference type="ARBA" id="ARBA00022552"/>
    </source>
</evidence>
<dbReference type="GO" id="GO:0008173">
    <property type="term" value="F:RNA methyltransferase activity"/>
    <property type="evidence" value="ECO:0007669"/>
    <property type="project" value="InterPro"/>
</dbReference>
<evidence type="ECO:0000259" key="12">
    <source>
        <dbReference type="PROSITE" id="PS51686"/>
    </source>
</evidence>
<dbReference type="STRING" id="1965070.A0A3S3NWJ4"/>
<dbReference type="InterPro" id="IPR049560">
    <property type="entry name" value="MeTrfase_RsmB-F_NOP2_cat"/>
</dbReference>
<keyword evidence="5 11" id="KW-0949">S-adenosyl-L-methionine</keyword>
<dbReference type="PANTHER" id="PTHR22808:SF3">
    <property type="entry name" value="5-METHYLCYTOSINE RRNA METHYLTRANSFERASE NSUN4"/>
    <property type="match status" value="1"/>
</dbReference>
<sequence length="449" mass="50686">KKDSATKLAMQHFDNFYAKVYSKKWMSIRLGLLSPRKYAAVLNLLGDCDSTESELKSLGAIDLSEYYAKHYKYSERYKLRMKILAEKKAKKIAYLAAQKGISTDEIDSNAVEVSDVSDSEFKGKGLTGGSEAEDVVEMFGTDLEKKKEFVNQATSSPDLNDFVIATEMKYEEEIVTDKPYFEFYDSNVDVPVTFLEQNKLNFPEMLKVYTFRRKNISSFPPPAFSHGLKVHNYYLLDGASVLPVLALDVNVKDTVADFCAAPGGKALSLMLTFKPSLLFCNDKSAARLSRLKSVFKSYIPDLASLSGIVQFAEEDAKILYKSHKFDKILVDVPCTNDRVSVTEDENNWFKSARMKERIALPQNQMEILVSGMKALKPGGTLVYSTCSLSPIQNDGVVHMALKQMWEETQTGFEVFNLKEAFRPLRGLYQFHEFKYGQQVLPFVCSNFGP</sequence>
<keyword evidence="6 11" id="KW-0694">RNA-binding</keyword>
<dbReference type="InterPro" id="IPR023267">
    <property type="entry name" value="RCMT"/>
</dbReference>
<evidence type="ECO:0000256" key="11">
    <source>
        <dbReference type="PROSITE-ProRule" id="PRU01023"/>
    </source>
</evidence>
<dbReference type="OrthoDB" id="8020218at2759"/>
<dbReference type="PROSITE" id="PS51686">
    <property type="entry name" value="SAM_MT_RSMB_NOP"/>
    <property type="match status" value="1"/>
</dbReference>
<dbReference type="AlphaFoldDB" id="A0A3S3NWJ4"/>
<dbReference type="SUPFAM" id="SSF53335">
    <property type="entry name" value="S-adenosyl-L-methionine-dependent methyltransferases"/>
    <property type="match status" value="1"/>
</dbReference>
<evidence type="ECO:0000256" key="4">
    <source>
        <dbReference type="ARBA" id="ARBA00022679"/>
    </source>
</evidence>
<accession>A0A3S3NWJ4</accession>
<feature type="binding site" evidence="11">
    <location>
        <position position="331"/>
    </location>
    <ligand>
        <name>S-adenosyl-L-methionine</name>
        <dbReference type="ChEBI" id="CHEBI:59789"/>
    </ligand>
</feature>
<comment type="catalytic activity">
    <reaction evidence="10">
        <text>a cytidine in rRNA + S-adenosyl-L-methionine = a 5-methylcytidine in rRNA + S-adenosyl-L-homocysteine + H(+)</text>
        <dbReference type="Rhea" id="RHEA:61484"/>
        <dbReference type="Rhea" id="RHEA-COMP:15836"/>
        <dbReference type="Rhea" id="RHEA-COMP:15837"/>
        <dbReference type="ChEBI" id="CHEBI:15378"/>
        <dbReference type="ChEBI" id="CHEBI:57856"/>
        <dbReference type="ChEBI" id="CHEBI:59789"/>
        <dbReference type="ChEBI" id="CHEBI:74483"/>
        <dbReference type="ChEBI" id="CHEBI:82748"/>
    </reaction>
</comment>
<feature type="active site" description="Nucleophile" evidence="11">
    <location>
        <position position="386"/>
    </location>
</feature>
<feature type="non-terminal residue" evidence="13">
    <location>
        <position position="1"/>
    </location>
</feature>
<keyword evidence="3 11" id="KW-0489">Methyltransferase</keyword>
<evidence type="ECO:0000256" key="9">
    <source>
        <dbReference type="ARBA" id="ARBA00042050"/>
    </source>
</evidence>
<dbReference type="GO" id="GO:0031167">
    <property type="term" value="P:rRNA methylation"/>
    <property type="evidence" value="ECO:0007669"/>
    <property type="project" value="TreeGrafter"/>
</dbReference>
<evidence type="ECO:0000256" key="6">
    <source>
        <dbReference type="ARBA" id="ARBA00022884"/>
    </source>
</evidence>
<dbReference type="PRINTS" id="PR02008">
    <property type="entry name" value="RCMTFAMILY"/>
</dbReference>
<comment type="subcellular location">
    <subcellularLocation>
        <location evidence="1">Mitochondrion</location>
    </subcellularLocation>
</comment>
<feature type="domain" description="SAM-dependent MTase RsmB/NOP-type" evidence="12">
    <location>
        <begin position="167"/>
        <end position="449"/>
    </location>
</feature>
<feature type="binding site" evidence="11">
    <location>
        <position position="315"/>
    </location>
    <ligand>
        <name>S-adenosyl-L-methionine</name>
        <dbReference type="ChEBI" id="CHEBI:59789"/>
    </ligand>
</feature>
<evidence type="ECO:0000256" key="8">
    <source>
        <dbReference type="ARBA" id="ARBA00023128"/>
    </source>
</evidence>
<dbReference type="GO" id="GO:0005762">
    <property type="term" value="C:mitochondrial large ribosomal subunit"/>
    <property type="evidence" value="ECO:0007669"/>
    <property type="project" value="TreeGrafter"/>
</dbReference>
<evidence type="ECO:0000256" key="1">
    <source>
        <dbReference type="ARBA" id="ARBA00004173"/>
    </source>
</evidence>
<feature type="binding site" evidence="11">
    <location>
        <position position="282"/>
    </location>
    <ligand>
        <name>S-adenosyl-L-methionine</name>
        <dbReference type="ChEBI" id="CHEBI:59789"/>
    </ligand>
</feature>
<keyword evidence="14" id="KW-1185">Reference proteome</keyword>
<dbReference type="Pfam" id="PF01189">
    <property type="entry name" value="Methyltr_RsmB-F"/>
    <property type="match status" value="1"/>
</dbReference>
<keyword evidence="7" id="KW-0809">Transit peptide</keyword>
<feature type="binding site" evidence="11">
    <location>
        <begin position="259"/>
        <end position="265"/>
    </location>
    <ligand>
        <name>S-adenosyl-L-methionine</name>
        <dbReference type="ChEBI" id="CHEBI:59789"/>
    </ligand>
</feature>
<evidence type="ECO:0000313" key="14">
    <source>
        <dbReference type="Proteomes" id="UP000285301"/>
    </source>
</evidence>
<name>A0A3S3NWJ4_9ACAR</name>
<dbReference type="Proteomes" id="UP000285301">
    <property type="component" value="Unassembled WGS sequence"/>
</dbReference>
<evidence type="ECO:0000256" key="7">
    <source>
        <dbReference type="ARBA" id="ARBA00022946"/>
    </source>
</evidence>
<dbReference type="PANTHER" id="PTHR22808">
    <property type="entry name" value="NCL1 YEAST -RELATED NOL1/NOP2/FMU SUN DOMAIN-CONTAINING"/>
    <property type="match status" value="1"/>
</dbReference>
<organism evidence="13 14">
    <name type="scientific">Dinothrombium tinctorium</name>
    <dbReference type="NCBI Taxonomy" id="1965070"/>
    <lineage>
        <taxon>Eukaryota</taxon>
        <taxon>Metazoa</taxon>
        <taxon>Ecdysozoa</taxon>
        <taxon>Arthropoda</taxon>
        <taxon>Chelicerata</taxon>
        <taxon>Arachnida</taxon>
        <taxon>Acari</taxon>
        <taxon>Acariformes</taxon>
        <taxon>Trombidiformes</taxon>
        <taxon>Prostigmata</taxon>
        <taxon>Anystina</taxon>
        <taxon>Parasitengona</taxon>
        <taxon>Trombidioidea</taxon>
        <taxon>Trombidiidae</taxon>
        <taxon>Dinothrombium</taxon>
    </lineage>
</organism>
<evidence type="ECO:0000256" key="5">
    <source>
        <dbReference type="ARBA" id="ARBA00022691"/>
    </source>
</evidence>
<protein>
    <recommendedName>
        <fullName evidence="9">NOL1/NOP2/Sun domain family member 4</fullName>
    </recommendedName>
</protein>
<keyword evidence="2" id="KW-0698">rRNA processing</keyword>
<reference evidence="13 14" key="1">
    <citation type="journal article" date="2018" name="Gigascience">
        <title>Genomes of trombidid mites reveal novel predicted allergens and laterally-transferred genes associated with secondary metabolism.</title>
        <authorList>
            <person name="Dong X."/>
            <person name="Chaisiri K."/>
            <person name="Xia D."/>
            <person name="Armstrong S.D."/>
            <person name="Fang Y."/>
            <person name="Donnelly M.J."/>
            <person name="Kadowaki T."/>
            <person name="McGarry J.W."/>
            <person name="Darby A.C."/>
            <person name="Makepeace B.L."/>
        </authorList>
    </citation>
    <scope>NUCLEOTIDE SEQUENCE [LARGE SCALE GENOMIC DNA]</scope>
    <source>
        <strain evidence="13">UoL-WK</strain>
    </source>
</reference>
<dbReference type="InterPro" id="IPR029063">
    <property type="entry name" value="SAM-dependent_MTases_sf"/>
</dbReference>
<dbReference type="Gene3D" id="6.20.240.40">
    <property type="match status" value="1"/>
</dbReference>
<dbReference type="InterPro" id="IPR001678">
    <property type="entry name" value="MeTrfase_RsmB-F_NOP2_dom"/>
</dbReference>